<organism evidence="12 13">
    <name type="scientific">Scheffersomyces spartinae</name>
    <dbReference type="NCBI Taxonomy" id="45513"/>
    <lineage>
        <taxon>Eukaryota</taxon>
        <taxon>Fungi</taxon>
        <taxon>Dikarya</taxon>
        <taxon>Ascomycota</taxon>
        <taxon>Saccharomycotina</taxon>
        <taxon>Pichiomycetes</taxon>
        <taxon>Debaryomycetaceae</taxon>
        <taxon>Scheffersomyces</taxon>
    </lineage>
</organism>
<proteinExistence type="inferred from homology"/>
<evidence type="ECO:0000313" key="12">
    <source>
        <dbReference type="EMBL" id="KAG7193087.1"/>
    </source>
</evidence>
<protein>
    <recommendedName>
        <fullName evidence="4 11">tRNA (uracil-O(2)-)-methyltransferase</fullName>
        <ecNumber evidence="3 11">2.1.1.211</ecNumber>
    </recommendedName>
</protein>
<dbReference type="GO" id="GO:0141101">
    <property type="term" value="F:tRNA(Ser) (uridine(44)-2'-O-)-methyltransferase activity"/>
    <property type="evidence" value="ECO:0007669"/>
    <property type="project" value="UniProtKB-EC"/>
</dbReference>
<dbReference type="PANTHER" id="PTHR21210">
    <property type="entry name" value="TRNA (URACIL-O(2)-)-METHYLTRANSFERASE-RELATED"/>
    <property type="match status" value="1"/>
</dbReference>
<dbReference type="OrthoDB" id="10047021at2759"/>
<comment type="similarity">
    <text evidence="2 11">Belongs to the TRM44 family.</text>
</comment>
<evidence type="ECO:0000256" key="7">
    <source>
        <dbReference type="ARBA" id="ARBA00022679"/>
    </source>
</evidence>
<evidence type="ECO:0000256" key="6">
    <source>
        <dbReference type="ARBA" id="ARBA00022603"/>
    </source>
</evidence>
<comment type="function">
    <text evidence="11">Adenosyl-L-methionine (AdoMet)-dependent tRNA (uracil-O(2)-)-methyltransferase.</text>
</comment>
<dbReference type="InterPro" id="IPR011671">
    <property type="entry name" value="tRNA_uracil_MeTrfase"/>
</dbReference>
<sequence>MSKPNADGIKLIMDQHSVLGDPWVPVYETPVDFKALHFELAMANLIKQPNINSTVIMRADILKENIYDPGRGDSTFTSKLILEIPSFPTSDQDHQHDDEHEHDEVLTRYLDDVTLRTIPLNNSTIQLHTKCEAIRRMIPRNPFKDHIINQTCLILTSSNATSVLVVYIPHIKSEDEIPFYLPPVYGVGILYHDCKLSIQYLPFNYNTDPLASPKLRGLDVAERPIRIALRLLKTSDKHSNGQMTGYEKRVYHDLVVPKVNFQNRYITLKKKYSSHLVNNWTESTDPRKHVFEDLAIAAFLIELWDLHYTNAPDFEFRDLGCGNGLLVYILINEGYKGKGIDARQRKSWKTYPEEVQQCLLEQVIVPSILLKPHPAVRQLNPKITDNGRVFRVNGRNNHPPTTYKSADLLHNPMVCTTEDFPTNTFIIGNHSDELTCWIPLLGFPFMVIPCCSHALNGSRARYHPRKTIVKTGVQPVALMYGCLVDHVEDLSKQMGWIVEKEMLRIPSTRNAAIIGMNKLLTHKSDPPDDVDTRVLDLIASEGGADGWVENCMLLTTLSPRGH</sequence>
<name>A0A9P7V925_9ASCO</name>
<dbReference type="GO" id="GO:0030488">
    <property type="term" value="P:tRNA methylation"/>
    <property type="evidence" value="ECO:0007669"/>
    <property type="project" value="UniProtKB-UniRule"/>
</dbReference>
<dbReference type="PANTHER" id="PTHR21210:SF0">
    <property type="entry name" value="TRNA (URACIL-O(2)-)-METHYLTRANSFERASE-RELATED"/>
    <property type="match status" value="1"/>
</dbReference>
<keyword evidence="13" id="KW-1185">Reference proteome</keyword>
<dbReference type="Pfam" id="PF07757">
    <property type="entry name" value="AdoMet_MTase"/>
    <property type="match status" value="1"/>
</dbReference>
<dbReference type="EC" id="2.1.1.211" evidence="3 11"/>
<accession>A0A9P7V925</accession>
<keyword evidence="7 11" id="KW-0808">Transferase</keyword>
<evidence type="ECO:0000256" key="9">
    <source>
        <dbReference type="ARBA" id="ARBA00022694"/>
    </source>
</evidence>
<evidence type="ECO:0000256" key="4">
    <source>
        <dbReference type="ARBA" id="ARBA00017788"/>
    </source>
</evidence>
<comment type="catalytic activity">
    <reaction evidence="10 11">
        <text>uridine(44) in tRNA(Ser) + S-adenosyl-L-methionine = 2'-O-methyluridine(44) in tRNA(Ser) + S-adenosyl-L-homocysteine + H(+)</text>
        <dbReference type="Rhea" id="RHEA:43100"/>
        <dbReference type="Rhea" id="RHEA-COMP:10339"/>
        <dbReference type="Rhea" id="RHEA-COMP:10340"/>
        <dbReference type="ChEBI" id="CHEBI:15378"/>
        <dbReference type="ChEBI" id="CHEBI:57856"/>
        <dbReference type="ChEBI" id="CHEBI:59789"/>
        <dbReference type="ChEBI" id="CHEBI:65315"/>
        <dbReference type="ChEBI" id="CHEBI:74478"/>
        <dbReference type="EC" id="2.1.1.211"/>
    </reaction>
</comment>
<evidence type="ECO:0000256" key="10">
    <source>
        <dbReference type="ARBA" id="ARBA00047957"/>
    </source>
</evidence>
<comment type="subcellular location">
    <subcellularLocation>
        <location evidence="1 11">Cytoplasm</location>
    </subcellularLocation>
</comment>
<keyword evidence="9 11" id="KW-0819">tRNA processing</keyword>
<evidence type="ECO:0000256" key="11">
    <source>
        <dbReference type="RuleBase" id="RU368004"/>
    </source>
</evidence>
<reference evidence="12" key="1">
    <citation type="submission" date="2021-03" db="EMBL/GenBank/DDBJ databases">
        <authorList>
            <person name="Palmer J.M."/>
        </authorList>
    </citation>
    <scope>NUCLEOTIDE SEQUENCE</scope>
    <source>
        <strain evidence="12">ARV_011</strain>
    </source>
</reference>
<keyword evidence="8 11" id="KW-0949">S-adenosyl-L-methionine</keyword>
<evidence type="ECO:0000313" key="13">
    <source>
        <dbReference type="Proteomes" id="UP000790833"/>
    </source>
</evidence>
<keyword evidence="5 11" id="KW-0963">Cytoplasm</keyword>
<dbReference type="AlphaFoldDB" id="A0A9P7V925"/>
<dbReference type="GO" id="GO:0005737">
    <property type="term" value="C:cytoplasm"/>
    <property type="evidence" value="ECO:0007669"/>
    <property type="project" value="UniProtKB-SubCell"/>
</dbReference>
<dbReference type="GeneID" id="66114578"/>
<dbReference type="Proteomes" id="UP000790833">
    <property type="component" value="Unassembled WGS sequence"/>
</dbReference>
<dbReference type="EMBL" id="JAHMUF010000014">
    <property type="protein sequence ID" value="KAG7193087.1"/>
    <property type="molecule type" value="Genomic_DNA"/>
</dbReference>
<evidence type="ECO:0000256" key="3">
    <source>
        <dbReference type="ARBA" id="ARBA00012795"/>
    </source>
</evidence>
<evidence type="ECO:0000256" key="1">
    <source>
        <dbReference type="ARBA" id="ARBA00004496"/>
    </source>
</evidence>
<gene>
    <name evidence="12" type="primary">TRM44</name>
    <name evidence="12" type="ORF">KQ657_001204</name>
</gene>
<evidence type="ECO:0000256" key="8">
    <source>
        <dbReference type="ARBA" id="ARBA00022691"/>
    </source>
</evidence>
<evidence type="ECO:0000256" key="5">
    <source>
        <dbReference type="ARBA" id="ARBA00022490"/>
    </source>
</evidence>
<comment type="caution">
    <text evidence="12">The sequence shown here is derived from an EMBL/GenBank/DDBJ whole genome shotgun (WGS) entry which is preliminary data.</text>
</comment>
<evidence type="ECO:0000256" key="2">
    <source>
        <dbReference type="ARBA" id="ARBA00009056"/>
    </source>
</evidence>
<dbReference type="RefSeq" id="XP_043048636.1">
    <property type="nucleotide sequence ID" value="XM_043192004.1"/>
</dbReference>
<keyword evidence="6 11" id="KW-0489">Methyltransferase</keyword>